<reference evidence="2" key="1">
    <citation type="submission" date="2025-08" db="UniProtKB">
        <authorList>
            <consortium name="Ensembl"/>
        </authorList>
    </citation>
    <scope>IDENTIFICATION</scope>
</reference>
<dbReference type="Proteomes" id="UP000261520">
    <property type="component" value="Unplaced"/>
</dbReference>
<dbReference type="STRING" id="409849.ENSPMGP00000002318"/>
<dbReference type="AlphaFoldDB" id="A0A3B3ZCL7"/>
<dbReference type="Ensembl" id="ENSPMGT00000002459.1">
    <property type="protein sequence ID" value="ENSPMGP00000002318.1"/>
    <property type="gene ID" value="ENSPMGG00000002052.1"/>
</dbReference>
<feature type="coiled-coil region" evidence="1">
    <location>
        <begin position="35"/>
        <end position="65"/>
    </location>
</feature>
<organism evidence="2 3">
    <name type="scientific">Periophthalmus magnuspinnatus</name>
    <dbReference type="NCBI Taxonomy" id="409849"/>
    <lineage>
        <taxon>Eukaryota</taxon>
        <taxon>Metazoa</taxon>
        <taxon>Chordata</taxon>
        <taxon>Craniata</taxon>
        <taxon>Vertebrata</taxon>
        <taxon>Euteleostomi</taxon>
        <taxon>Actinopterygii</taxon>
        <taxon>Neopterygii</taxon>
        <taxon>Teleostei</taxon>
        <taxon>Neoteleostei</taxon>
        <taxon>Acanthomorphata</taxon>
        <taxon>Gobiaria</taxon>
        <taxon>Gobiiformes</taxon>
        <taxon>Gobioidei</taxon>
        <taxon>Gobiidae</taxon>
        <taxon>Oxudercinae</taxon>
        <taxon>Periophthalmus</taxon>
    </lineage>
</organism>
<evidence type="ECO:0000313" key="2">
    <source>
        <dbReference type="Ensembl" id="ENSPMGP00000002318.1"/>
    </source>
</evidence>
<keyword evidence="1" id="KW-0175">Coiled coil</keyword>
<protein>
    <submittedName>
        <fullName evidence="2">Uncharacterized protein</fullName>
    </submittedName>
</protein>
<reference evidence="2" key="2">
    <citation type="submission" date="2025-09" db="UniProtKB">
        <authorList>
            <consortium name="Ensembl"/>
        </authorList>
    </citation>
    <scope>IDENTIFICATION</scope>
</reference>
<evidence type="ECO:0000256" key="1">
    <source>
        <dbReference type="SAM" id="Coils"/>
    </source>
</evidence>
<evidence type="ECO:0000313" key="3">
    <source>
        <dbReference type="Proteomes" id="UP000261520"/>
    </source>
</evidence>
<keyword evidence="3" id="KW-1185">Reference proteome</keyword>
<accession>A0A3B3ZCL7</accession>
<name>A0A3B3ZCL7_9GOBI</name>
<sequence length="148" mass="17151">STLDEMTMTSDGIFIIDKPGPADSGSLDCDLSSSFRVLQRELEEMRSLNSLLKKENQNLREQLAARNPSCDADFARALKIFYHSMTSVRAQLQRLRRHRPSEESDLLGLRFFVDEQSRLMRNFSEQLEECVSKLKQDVAAIVRRKRER</sequence>
<proteinExistence type="predicted"/>